<dbReference type="GO" id="GO:0016020">
    <property type="term" value="C:membrane"/>
    <property type="evidence" value="ECO:0007669"/>
    <property type="project" value="InterPro"/>
</dbReference>
<sequence>MAKSNKPIVWGLFAAGGTISAFVVPAMILVTGLLVPLGVFGEDAMSYERMTAFLGNWIVKVVLLGVVILTLWHAAHRLRVTAHDFGIRSDGTIAMGVYGFAGLFSVIALFAVLAI</sequence>
<evidence type="ECO:0000256" key="4">
    <source>
        <dbReference type="ARBA" id="ARBA00023136"/>
    </source>
</evidence>
<dbReference type="HAMAP" id="MF_00709">
    <property type="entry name" value="Fumarate_red_D"/>
    <property type="match status" value="1"/>
</dbReference>
<comment type="caution">
    <text evidence="6">The sequence shown here is derived from an EMBL/GenBank/DDBJ whole genome shotgun (WGS) entry which is preliminary data.</text>
</comment>
<feature type="transmembrane region" description="Helical" evidence="5">
    <location>
        <begin position="12"/>
        <end position="34"/>
    </location>
</feature>
<dbReference type="NCBIfam" id="NF003977">
    <property type="entry name" value="PRK05470.1-1"/>
    <property type="match status" value="1"/>
</dbReference>
<evidence type="ECO:0000313" key="6">
    <source>
        <dbReference type="EMBL" id="KAA5607339.1"/>
    </source>
</evidence>
<keyword evidence="2 5" id="KW-0812">Transmembrane</keyword>
<dbReference type="EMBL" id="VWPJ01000001">
    <property type="protein sequence ID" value="KAA5607339.1"/>
    <property type="molecule type" value="Genomic_DNA"/>
</dbReference>
<protein>
    <submittedName>
        <fullName evidence="6">Fumarate reductase subunit D</fullName>
    </submittedName>
</protein>
<evidence type="ECO:0000256" key="2">
    <source>
        <dbReference type="ARBA" id="ARBA00022692"/>
    </source>
</evidence>
<dbReference type="Pfam" id="PF02313">
    <property type="entry name" value="Fumarate_red_D"/>
    <property type="match status" value="1"/>
</dbReference>
<accession>A0A5M6IHR0</accession>
<dbReference type="GO" id="GO:0006106">
    <property type="term" value="P:fumarate metabolic process"/>
    <property type="evidence" value="ECO:0007669"/>
    <property type="project" value="InterPro"/>
</dbReference>
<name>A0A5M6IHR0_9PROT</name>
<dbReference type="Gene3D" id="1.20.1300.10">
    <property type="entry name" value="Fumarate reductase/succinate dehydrogenase, transmembrane subunit"/>
    <property type="match status" value="1"/>
</dbReference>
<organism evidence="6 7">
    <name type="scientific">Roseospira marina</name>
    <dbReference type="NCBI Taxonomy" id="140057"/>
    <lineage>
        <taxon>Bacteria</taxon>
        <taxon>Pseudomonadati</taxon>
        <taxon>Pseudomonadota</taxon>
        <taxon>Alphaproteobacteria</taxon>
        <taxon>Rhodospirillales</taxon>
        <taxon>Rhodospirillaceae</taxon>
        <taxon>Roseospira</taxon>
    </lineage>
</organism>
<dbReference type="InterPro" id="IPR003418">
    <property type="entry name" value="Fumarate_red_D"/>
</dbReference>
<feature type="transmembrane region" description="Helical" evidence="5">
    <location>
        <begin position="93"/>
        <end position="114"/>
    </location>
</feature>
<keyword evidence="7" id="KW-1185">Reference proteome</keyword>
<gene>
    <name evidence="6" type="ORF">F1188_00795</name>
</gene>
<evidence type="ECO:0000256" key="1">
    <source>
        <dbReference type="ARBA" id="ARBA00022475"/>
    </source>
</evidence>
<evidence type="ECO:0000313" key="7">
    <source>
        <dbReference type="Proteomes" id="UP000324065"/>
    </source>
</evidence>
<evidence type="ECO:0000256" key="5">
    <source>
        <dbReference type="SAM" id="Phobius"/>
    </source>
</evidence>
<reference evidence="6 7" key="1">
    <citation type="submission" date="2019-09" db="EMBL/GenBank/DDBJ databases">
        <title>Genome sequence of Roseospira marina, one of the more divergent members of the non-sulfur purple photosynthetic bacterial family, the Rhodospirillaceae.</title>
        <authorList>
            <person name="Meyer T."/>
            <person name="Kyndt J."/>
        </authorList>
    </citation>
    <scope>NUCLEOTIDE SEQUENCE [LARGE SCALE GENOMIC DNA]</scope>
    <source>
        <strain evidence="6 7">DSM 15113</strain>
    </source>
</reference>
<feature type="transmembrane region" description="Helical" evidence="5">
    <location>
        <begin position="54"/>
        <end position="72"/>
    </location>
</feature>
<dbReference type="InterPro" id="IPR034804">
    <property type="entry name" value="SQR/QFR_C/D"/>
</dbReference>
<dbReference type="OrthoDB" id="9804636at2"/>
<dbReference type="AlphaFoldDB" id="A0A5M6IHR0"/>
<keyword evidence="1" id="KW-1003">Cell membrane</keyword>
<keyword evidence="4 5" id="KW-0472">Membrane</keyword>
<dbReference type="RefSeq" id="WP_150060475.1">
    <property type="nucleotide sequence ID" value="NZ_JACHII010000001.1"/>
</dbReference>
<proteinExistence type="inferred from homology"/>
<dbReference type="CDD" id="cd00547">
    <property type="entry name" value="QFR_TypeD_subunitD"/>
    <property type="match status" value="1"/>
</dbReference>
<evidence type="ECO:0000256" key="3">
    <source>
        <dbReference type="ARBA" id="ARBA00022989"/>
    </source>
</evidence>
<dbReference type="SUPFAM" id="SSF81343">
    <property type="entry name" value="Fumarate reductase respiratory complex transmembrane subunits"/>
    <property type="match status" value="1"/>
</dbReference>
<keyword evidence="3 5" id="KW-1133">Transmembrane helix</keyword>
<dbReference type="Proteomes" id="UP000324065">
    <property type="component" value="Unassembled WGS sequence"/>
</dbReference>